<proteinExistence type="predicted"/>
<gene>
    <name evidence="3" type="ORF">FAES_4106</name>
</gene>
<feature type="transmembrane region" description="Helical" evidence="1">
    <location>
        <begin position="27"/>
        <end position="48"/>
    </location>
</feature>
<dbReference type="STRING" id="1166018.FAES_4106"/>
<evidence type="ECO:0000313" key="4">
    <source>
        <dbReference type="Proteomes" id="UP000011058"/>
    </source>
</evidence>
<dbReference type="Proteomes" id="UP000011058">
    <property type="component" value="Chromosome"/>
</dbReference>
<dbReference type="eggNOG" id="ENOG5032TMJ">
    <property type="taxonomic scope" value="Bacteria"/>
</dbReference>
<dbReference type="HOGENOM" id="CLU_1244684_0_0_10"/>
<keyword evidence="4" id="KW-1185">Reference proteome</keyword>
<reference evidence="3 4" key="1">
    <citation type="journal article" date="2012" name="J. Bacteriol.">
        <title>Genome Sequence of Fibrella aestuarina BUZ 2T, a Filamentous Marine Bacterium.</title>
        <authorList>
            <person name="Filippini M."/>
            <person name="Qi W."/>
            <person name="Blom J."/>
            <person name="Goesmann A."/>
            <person name="Smits T.H."/>
            <person name="Bagheri H.C."/>
        </authorList>
    </citation>
    <scope>NUCLEOTIDE SEQUENCE [LARGE SCALE GENOMIC DNA]</scope>
    <source>
        <strain evidence="4">BUZ 2T</strain>
    </source>
</reference>
<evidence type="ECO:0000313" key="3">
    <source>
        <dbReference type="EMBL" id="CCH02106.1"/>
    </source>
</evidence>
<dbReference type="RefSeq" id="WP_015333205.1">
    <property type="nucleotide sequence ID" value="NC_020054.1"/>
</dbReference>
<accession>I0KDA3</accession>
<keyword evidence="1" id="KW-0812">Transmembrane</keyword>
<feature type="transmembrane region" description="Helical" evidence="1">
    <location>
        <begin position="173"/>
        <end position="190"/>
    </location>
</feature>
<protein>
    <recommendedName>
        <fullName evidence="2">Sphingomyelin synthase-like domain-containing protein</fullName>
    </recommendedName>
</protein>
<organism evidence="3 4">
    <name type="scientific">Fibrella aestuarina BUZ 2</name>
    <dbReference type="NCBI Taxonomy" id="1166018"/>
    <lineage>
        <taxon>Bacteria</taxon>
        <taxon>Pseudomonadati</taxon>
        <taxon>Bacteroidota</taxon>
        <taxon>Cytophagia</taxon>
        <taxon>Cytophagales</taxon>
        <taxon>Spirosomataceae</taxon>
        <taxon>Fibrella</taxon>
    </lineage>
</organism>
<sequence>MSETLKKTLVEETESPRWRDAWQHRRFRWLAIGGLLICAFLLSIWPWYLARIEARQGVVLNDVVLRMIPARDVSLLVFISLWGAALLLIYRVQRHPMIYLNFIWSYALLFITRIISIGLTPLEPPVGLIELRDPLSNYFYGAKFITKDLFFSGHTASICLMAFCLVRPLDRWLVFVGTFIVGCGVLIQRVHYTADVVAAPFFAYATYWLAQRITRNALR</sequence>
<dbReference type="EMBL" id="HE796683">
    <property type="protein sequence ID" value="CCH02106.1"/>
    <property type="molecule type" value="Genomic_DNA"/>
</dbReference>
<dbReference type="PATRIC" id="fig|1166018.3.peg.1056"/>
<dbReference type="InterPro" id="IPR025749">
    <property type="entry name" value="Sphingomyelin_synth-like_dom"/>
</dbReference>
<feature type="transmembrane region" description="Helical" evidence="1">
    <location>
        <begin position="102"/>
        <end position="122"/>
    </location>
</feature>
<name>I0KDA3_9BACT</name>
<evidence type="ECO:0000259" key="2">
    <source>
        <dbReference type="Pfam" id="PF14360"/>
    </source>
</evidence>
<dbReference type="OrthoDB" id="792641at2"/>
<feature type="domain" description="Sphingomyelin synthase-like" evidence="2">
    <location>
        <begin position="148"/>
        <end position="210"/>
    </location>
</feature>
<evidence type="ECO:0000256" key="1">
    <source>
        <dbReference type="SAM" id="Phobius"/>
    </source>
</evidence>
<feature type="transmembrane region" description="Helical" evidence="1">
    <location>
        <begin position="149"/>
        <end position="166"/>
    </location>
</feature>
<keyword evidence="1" id="KW-1133">Transmembrane helix</keyword>
<dbReference type="AlphaFoldDB" id="I0KDA3"/>
<keyword evidence="1" id="KW-0472">Membrane</keyword>
<feature type="transmembrane region" description="Helical" evidence="1">
    <location>
        <begin position="68"/>
        <end position="90"/>
    </location>
</feature>
<dbReference type="Pfam" id="PF14360">
    <property type="entry name" value="PAP2_C"/>
    <property type="match status" value="1"/>
</dbReference>
<dbReference type="KEGG" id="fae:FAES_4106"/>